<evidence type="ECO:0000313" key="11">
    <source>
        <dbReference type="Proteomes" id="UP000184212"/>
    </source>
</evidence>
<name>A0A1M5K3N1_9BACT</name>
<evidence type="ECO:0000256" key="6">
    <source>
        <dbReference type="ARBA" id="ARBA00035033"/>
    </source>
</evidence>
<comment type="catalytic activity">
    <reaction evidence="7">
        <text>NAD(+) + H2O = ADP-D-ribose + nicotinamide + H(+)</text>
        <dbReference type="Rhea" id="RHEA:16301"/>
        <dbReference type="ChEBI" id="CHEBI:15377"/>
        <dbReference type="ChEBI" id="CHEBI:15378"/>
        <dbReference type="ChEBI" id="CHEBI:17154"/>
        <dbReference type="ChEBI" id="CHEBI:57540"/>
        <dbReference type="ChEBI" id="CHEBI:57967"/>
        <dbReference type="EC" id="3.2.2.5"/>
    </reaction>
    <physiologicalReaction direction="left-to-right" evidence="7">
        <dbReference type="Rhea" id="RHEA:16302"/>
    </physiologicalReaction>
</comment>
<organism evidence="10 11">
    <name type="scientific">Chryseolinea serpens</name>
    <dbReference type="NCBI Taxonomy" id="947013"/>
    <lineage>
        <taxon>Bacteria</taxon>
        <taxon>Pseudomonadati</taxon>
        <taxon>Bacteroidota</taxon>
        <taxon>Cytophagia</taxon>
        <taxon>Cytophagales</taxon>
        <taxon>Fulvivirgaceae</taxon>
        <taxon>Chryseolinea</taxon>
    </lineage>
</organism>
<feature type="domain" description="Deacetylase sirtuin-type" evidence="9">
    <location>
        <begin position="2"/>
        <end position="277"/>
    </location>
</feature>
<accession>A0A1M5K3N1</accession>
<dbReference type="GO" id="GO:0003953">
    <property type="term" value="F:NAD+ nucleosidase activity"/>
    <property type="evidence" value="ECO:0007669"/>
    <property type="project" value="UniProtKB-EC"/>
</dbReference>
<gene>
    <name evidence="10" type="ORF">SAMN04488109_0429</name>
</gene>
<evidence type="ECO:0000313" key="10">
    <source>
        <dbReference type="EMBL" id="SHG47361.1"/>
    </source>
</evidence>
<sequence>MKTTFDDATNEFINNFAKQMRDGNAAVFAGAGLSVASGYFDWKKLLEPIAKKLKLNIQDEHDLTALAQFFVDDRESRNDLTQILAEEFTRTNIVLSENHDILARLPIAIYWTTNYDNLIEQALRQAGKLADVKRYQADLAINIPKRDAIVYKMHGDISDLANTVLTKHEYEDYNLTRELFSNAFKADFVSRSMLFIGFSFTDPNLDYLISRIRTIQQKHSKTHYYFVRKDKDEKAHNRQKIRAHSLKQYGLRAIWVNEYDDVPDILKEIESRYLRTSIFFSGAAEEYGPFPNPVDFIQQLSMHLAKAGYKIFTGFGKNVGTHVLNGVLYAMIAENSKRLDKYITLRPFPMIGQNDRIAKETKATFRESIIKEAGIALFIFGNKLIDGKLLLSPGMKDEFEMALNAGLKVIPIPTTGYQSKELYDLVMNNFSDYYEDFPQLKEVFASLEQKVSSSEIIETVKTIIKTLNEY</sequence>
<keyword evidence="11" id="KW-1185">Reference proteome</keyword>
<evidence type="ECO:0000259" key="9">
    <source>
        <dbReference type="PROSITE" id="PS50305"/>
    </source>
</evidence>
<comment type="caution">
    <text evidence="8">Lacks conserved residue(s) required for the propagation of feature annotation.</text>
</comment>
<dbReference type="InterPro" id="IPR026590">
    <property type="entry name" value="Ssirtuin_cat_dom"/>
</dbReference>
<evidence type="ECO:0000256" key="8">
    <source>
        <dbReference type="PROSITE-ProRule" id="PRU00236"/>
    </source>
</evidence>
<dbReference type="EC" id="3.2.2.5" evidence="4"/>
<keyword evidence="2" id="KW-0520">NAD</keyword>
<dbReference type="GO" id="GO:0051607">
    <property type="term" value="P:defense response to virus"/>
    <property type="evidence" value="ECO:0007669"/>
    <property type="project" value="UniProtKB-KW"/>
</dbReference>
<dbReference type="STRING" id="947013.SAMN04488109_0429"/>
<evidence type="ECO:0000256" key="4">
    <source>
        <dbReference type="ARBA" id="ARBA00034327"/>
    </source>
</evidence>
<dbReference type="Pfam" id="PF18185">
    <property type="entry name" value="STALD"/>
    <property type="match status" value="1"/>
</dbReference>
<dbReference type="EMBL" id="FQWQ01000001">
    <property type="protein sequence ID" value="SHG47361.1"/>
    <property type="molecule type" value="Genomic_DNA"/>
</dbReference>
<dbReference type="RefSeq" id="WP_073130627.1">
    <property type="nucleotide sequence ID" value="NZ_FQWQ01000001.1"/>
</dbReference>
<reference evidence="10 11" key="1">
    <citation type="submission" date="2016-11" db="EMBL/GenBank/DDBJ databases">
        <authorList>
            <person name="Jaros S."/>
            <person name="Januszkiewicz K."/>
            <person name="Wedrychowicz H."/>
        </authorList>
    </citation>
    <scope>NUCLEOTIDE SEQUENCE [LARGE SCALE GENOMIC DNA]</scope>
    <source>
        <strain evidence="10 11">DSM 24574</strain>
    </source>
</reference>
<dbReference type="PROSITE" id="PS50305">
    <property type="entry name" value="SIRTUIN"/>
    <property type="match status" value="1"/>
</dbReference>
<dbReference type="Pfam" id="PF13289">
    <property type="entry name" value="SIR2_2"/>
    <property type="match status" value="1"/>
</dbReference>
<evidence type="ECO:0000256" key="2">
    <source>
        <dbReference type="ARBA" id="ARBA00023027"/>
    </source>
</evidence>
<protein>
    <recommendedName>
        <fullName evidence="6">NAD(+) hydrolase ThsA</fullName>
        <ecNumber evidence="4">3.2.2.5</ecNumber>
    </recommendedName>
</protein>
<dbReference type="SUPFAM" id="SSF52467">
    <property type="entry name" value="DHS-like NAD/FAD-binding domain"/>
    <property type="match status" value="1"/>
</dbReference>
<dbReference type="CDD" id="cd01406">
    <property type="entry name" value="SIR2-like"/>
    <property type="match status" value="1"/>
</dbReference>
<dbReference type="AlphaFoldDB" id="A0A1M5K3N1"/>
<proteinExistence type="inferred from homology"/>
<comment type="similarity">
    <text evidence="5">Belongs to the soluble Thoeris ThsA family.</text>
</comment>
<evidence type="ECO:0000256" key="3">
    <source>
        <dbReference type="ARBA" id="ARBA00023118"/>
    </source>
</evidence>
<keyword evidence="1" id="KW-0378">Hydrolase</keyword>
<evidence type="ECO:0000256" key="7">
    <source>
        <dbReference type="ARBA" id="ARBA00047575"/>
    </source>
</evidence>
<dbReference type="Proteomes" id="UP000184212">
    <property type="component" value="Unassembled WGS sequence"/>
</dbReference>
<dbReference type="InterPro" id="IPR029035">
    <property type="entry name" value="DHS-like_NAD/FAD-binding_dom"/>
</dbReference>
<evidence type="ECO:0000256" key="1">
    <source>
        <dbReference type="ARBA" id="ARBA00022801"/>
    </source>
</evidence>
<dbReference type="InterPro" id="IPR041486">
    <property type="entry name" value="ThsA_STALD"/>
</dbReference>
<dbReference type="OrthoDB" id="1688888at2"/>
<keyword evidence="3" id="KW-0051">Antiviral defense</keyword>
<evidence type="ECO:0000256" key="5">
    <source>
        <dbReference type="ARBA" id="ARBA00035014"/>
    </source>
</evidence>